<gene>
    <name evidence="3" type="ORF">BC643_1806</name>
</gene>
<keyword evidence="3" id="KW-0808">Transferase</keyword>
<protein>
    <submittedName>
        <fullName evidence="3">Rhodanese-related sulfurtransferase</fullName>
    </submittedName>
</protein>
<evidence type="ECO:0000313" key="3">
    <source>
        <dbReference type="EMBL" id="RKD91451.1"/>
    </source>
</evidence>
<dbReference type="PROSITE" id="PS50206">
    <property type="entry name" value="RHODANESE_3"/>
    <property type="match status" value="1"/>
</dbReference>
<dbReference type="EMBL" id="RAPN01000001">
    <property type="protein sequence ID" value="RKD91451.1"/>
    <property type="molecule type" value="Genomic_DNA"/>
</dbReference>
<dbReference type="CDD" id="cd00158">
    <property type="entry name" value="RHOD"/>
    <property type="match status" value="1"/>
</dbReference>
<organism evidence="3 4">
    <name type="scientific">Mangrovibacterium diazotrophicum</name>
    <dbReference type="NCBI Taxonomy" id="1261403"/>
    <lineage>
        <taxon>Bacteria</taxon>
        <taxon>Pseudomonadati</taxon>
        <taxon>Bacteroidota</taxon>
        <taxon>Bacteroidia</taxon>
        <taxon>Marinilabiliales</taxon>
        <taxon>Prolixibacteraceae</taxon>
        <taxon>Mangrovibacterium</taxon>
    </lineage>
</organism>
<dbReference type="RefSeq" id="WP_120272751.1">
    <property type="nucleotide sequence ID" value="NZ_RAPN01000001.1"/>
</dbReference>
<dbReference type="InterPro" id="IPR001763">
    <property type="entry name" value="Rhodanese-like_dom"/>
</dbReference>
<evidence type="ECO:0000256" key="1">
    <source>
        <dbReference type="SAM" id="Phobius"/>
    </source>
</evidence>
<dbReference type="InterPro" id="IPR036873">
    <property type="entry name" value="Rhodanese-like_dom_sf"/>
</dbReference>
<keyword evidence="4" id="KW-1185">Reference proteome</keyword>
<proteinExistence type="predicted"/>
<sequence>MNRNYIYLTILMLVLAVGTVLVNNEPKLKQIEPQQLLVEMVQPTRYVTTDQVAEMMIHGDPSLEIVDVRSAAEFEKFALPKAVNIPLDSLINPSNLSYFGIPGTRVVFVSNDDIAADQAWVLTKRLGYKSTYVMRGGLNCWMQTIIDPQEPGENEPSLAFETYTFRKGAQQYFTGAQAEAPEGAKVKVEVQRRKKTSVAAGGC</sequence>
<comment type="caution">
    <text evidence="3">The sequence shown here is derived from an EMBL/GenBank/DDBJ whole genome shotgun (WGS) entry which is preliminary data.</text>
</comment>
<dbReference type="AlphaFoldDB" id="A0A419W7J1"/>
<dbReference type="GO" id="GO:0016740">
    <property type="term" value="F:transferase activity"/>
    <property type="evidence" value="ECO:0007669"/>
    <property type="project" value="UniProtKB-KW"/>
</dbReference>
<evidence type="ECO:0000259" key="2">
    <source>
        <dbReference type="PROSITE" id="PS50206"/>
    </source>
</evidence>
<dbReference type="Proteomes" id="UP000283387">
    <property type="component" value="Unassembled WGS sequence"/>
</dbReference>
<dbReference type="Gene3D" id="3.40.250.10">
    <property type="entry name" value="Rhodanese-like domain"/>
    <property type="match status" value="1"/>
</dbReference>
<dbReference type="SMART" id="SM00450">
    <property type="entry name" value="RHOD"/>
    <property type="match status" value="1"/>
</dbReference>
<dbReference type="OrthoDB" id="1178009at2"/>
<keyword evidence="1" id="KW-0472">Membrane</keyword>
<dbReference type="Pfam" id="PF00581">
    <property type="entry name" value="Rhodanese"/>
    <property type="match status" value="1"/>
</dbReference>
<feature type="transmembrane region" description="Helical" evidence="1">
    <location>
        <begin position="6"/>
        <end position="23"/>
    </location>
</feature>
<keyword evidence="1" id="KW-0812">Transmembrane</keyword>
<dbReference type="SUPFAM" id="SSF52821">
    <property type="entry name" value="Rhodanese/Cell cycle control phosphatase"/>
    <property type="match status" value="1"/>
</dbReference>
<keyword evidence="1" id="KW-1133">Transmembrane helix</keyword>
<accession>A0A419W7J1</accession>
<evidence type="ECO:0000313" key="4">
    <source>
        <dbReference type="Proteomes" id="UP000283387"/>
    </source>
</evidence>
<name>A0A419W7J1_9BACT</name>
<feature type="domain" description="Rhodanese" evidence="2">
    <location>
        <begin position="59"/>
        <end position="150"/>
    </location>
</feature>
<reference evidence="3 4" key="1">
    <citation type="submission" date="2018-09" db="EMBL/GenBank/DDBJ databases">
        <title>Genomic Encyclopedia of Archaeal and Bacterial Type Strains, Phase II (KMG-II): from individual species to whole genera.</title>
        <authorList>
            <person name="Goeker M."/>
        </authorList>
    </citation>
    <scope>NUCLEOTIDE SEQUENCE [LARGE SCALE GENOMIC DNA]</scope>
    <source>
        <strain evidence="3 4">DSM 27148</strain>
    </source>
</reference>